<dbReference type="SUPFAM" id="SSF57863">
    <property type="entry name" value="ArfGap/RecO-like zinc finger"/>
    <property type="match status" value="1"/>
</dbReference>
<evidence type="ECO:0000256" key="5">
    <source>
        <dbReference type="ARBA" id="ARBA00023204"/>
    </source>
</evidence>
<dbReference type="InterPro" id="IPR022572">
    <property type="entry name" value="DNA_rep/recomb_RecO_N"/>
</dbReference>
<reference evidence="9 10" key="1">
    <citation type="submission" date="2017-02" db="EMBL/GenBank/DDBJ databases">
        <authorList>
            <person name="Peterson S.W."/>
        </authorList>
    </citation>
    <scope>NUCLEOTIDE SEQUENCE [LARGE SCALE GENOMIC DNA]</scope>
    <source>
        <strain evidence="9 10">ATCC BAA-909</strain>
    </source>
</reference>
<dbReference type="InterPro" id="IPR037278">
    <property type="entry name" value="ARFGAP/RecO"/>
</dbReference>
<comment type="function">
    <text evidence="7">Involved in DNA repair and RecF pathway recombination.</text>
</comment>
<dbReference type="HAMAP" id="MF_00201">
    <property type="entry name" value="RecO"/>
    <property type="match status" value="1"/>
</dbReference>
<evidence type="ECO:0000313" key="10">
    <source>
        <dbReference type="Proteomes" id="UP000190395"/>
    </source>
</evidence>
<dbReference type="InterPro" id="IPR003717">
    <property type="entry name" value="RecO"/>
</dbReference>
<evidence type="ECO:0000313" key="9">
    <source>
        <dbReference type="EMBL" id="SJZ40646.1"/>
    </source>
</evidence>
<proteinExistence type="inferred from homology"/>
<dbReference type="InterPro" id="IPR012340">
    <property type="entry name" value="NA-bd_OB-fold"/>
</dbReference>
<dbReference type="NCBIfam" id="TIGR00613">
    <property type="entry name" value="reco"/>
    <property type="match status" value="1"/>
</dbReference>
<gene>
    <name evidence="7" type="primary">recO</name>
    <name evidence="9" type="ORF">SAMN02745152_00108</name>
</gene>
<dbReference type="OrthoDB" id="368293at2"/>
<dbReference type="GO" id="GO:0006310">
    <property type="term" value="P:DNA recombination"/>
    <property type="evidence" value="ECO:0007669"/>
    <property type="project" value="UniProtKB-UniRule"/>
</dbReference>
<evidence type="ECO:0000259" key="8">
    <source>
        <dbReference type="Pfam" id="PF11967"/>
    </source>
</evidence>
<dbReference type="GeneID" id="303366388"/>
<evidence type="ECO:0000256" key="3">
    <source>
        <dbReference type="ARBA" id="ARBA00022763"/>
    </source>
</evidence>
<dbReference type="RefSeq" id="WP_078929787.1">
    <property type="nucleotide sequence ID" value="NZ_FUXC01000001.1"/>
</dbReference>
<dbReference type="GO" id="GO:0043590">
    <property type="term" value="C:bacterial nucleoid"/>
    <property type="evidence" value="ECO:0007669"/>
    <property type="project" value="TreeGrafter"/>
</dbReference>
<evidence type="ECO:0000256" key="1">
    <source>
        <dbReference type="ARBA" id="ARBA00007452"/>
    </source>
</evidence>
<dbReference type="InterPro" id="IPR042242">
    <property type="entry name" value="RecO_C"/>
</dbReference>
<dbReference type="STRING" id="225004.SAMN02745152_00108"/>
<dbReference type="Gene3D" id="1.20.1440.120">
    <property type="entry name" value="Recombination protein O, C-terminal domain"/>
    <property type="match status" value="1"/>
</dbReference>
<dbReference type="SUPFAM" id="SSF50249">
    <property type="entry name" value="Nucleic acid-binding proteins"/>
    <property type="match status" value="1"/>
</dbReference>
<evidence type="ECO:0000256" key="4">
    <source>
        <dbReference type="ARBA" id="ARBA00023172"/>
    </source>
</evidence>
<keyword evidence="3 7" id="KW-0227">DNA damage</keyword>
<dbReference type="Pfam" id="PF11967">
    <property type="entry name" value="RecO_N"/>
    <property type="match status" value="1"/>
</dbReference>
<dbReference type="EMBL" id="FUXC01000001">
    <property type="protein sequence ID" value="SJZ40646.1"/>
    <property type="molecule type" value="Genomic_DNA"/>
</dbReference>
<dbReference type="AlphaFoldDB" id="A0A1T4KE32"/>
<organism evidence="9 10">
    <name type="scientific">Treponema berlinense</name>
    <dbReference type="NCBI Taxonomy" id="225004"/>
    <lineage>
        <taxon>Bacteria</taxon>
        <taxon>Pseudomonadati</taxon>
        <taxon>Spirochaetota</taxon>
        <taxon>Spirochaetia</taxon>
        <taxon>Spirochaetales</taxon>
        <taxon>Treponemataceae</taxon>
        <taxon>Treponema</taxon>
    </lineage>
</organism>
<evidence type="ECO:0000256" key="7">
    <source>
        <dbReference type="HAMAP-Rule" id="MF_00201"/>
    </source>
</evidence>
<evidence type="ECO:0000256" key="2">
    <source>
        <dbReference type="ARBA" id="ARBA00021310"/>
    </source>
</evidence>
<keyword evidence="10" id="KW-1185">Reference proteome</keyword>
<comment type="similarity">
    <text evidence="1 7">Belongs to the RecO family.</text>
</comment>
<dbReference type="PANTHER" id="PTHR33991">
    <property type="entry name" value="DNA REPAIR PROTEIN RECO"/>
    <property type="match status" value="1"/>
</dbReference>
<name>A0A1T4KE32_9SPIR</name>
<dbReference type="Pfam" id="PF02565">
    <property type="entry name" value="RecO_C"/>
    <property type="match status" value="1"/>
</dbReference>
<evidence type="ECO:0000256" key="6">
    <source>
        <dbReference type="ARBA" id="ARBA00033409"/>
    </source>
</evidence>
<dbReference type="GO" id="GO:0006302">
    <property type="term" value="P:double-strand break repair"/>
    <property type="evidence" value="ECO:0007669"/>
    <property type="project" value="TreeGrafter"/>
</dbReference>
<accession>A0A1T4KE32</accession>
<keyword evidence="4 7" id="KW-0233">DNA recombination</keyword>
<dbReference type="PANTHER" id="PTHR33991:SF1">
    <property type="entry name" value="DNA REPAIR PROTEIN RECO"/>
    <property type="match status" value="1"/>
</dbReference>
<keyword evidence="5 7" id="KW-0234">DNA repair</keyword>
<dbReference type="Proteomes" id="UP000190395">
    <property type="component" value="Unassembled WGS sequence"/>
</dbReference>
<protein>
    <recommendedName>
        <fullName evidence="2 7">DNA repair protein RecO</fullName>
    </recommendedName>
    <alternativeName>
        <fullName evidence="6 7">Recombination protein O</fullName>
    </alternativeName>
</protein>
<sequence>MRSSSTFATILALKQSGENNRSVTLLTPQDGIVYATLYGGPKSKFRSLVSPFNCGTAYLYKDETKNSCKITDFDVKSYHPSFRENLFKTYAASFASEIIIKSRCAGSPEQAFYLFNGLLDGMEQSTENNSRLGLIRFLWRYTGILGMRPDAQFCCQCGKSFLADKIDQNAQTFCGMYSERENGFVCRDCLSNAQTENRNSFFLSKTSLTYLQAVSVLKPKDVREIIIDEKTMIELKDFCYFLIQNICGTRFLSLESGIAIL</sequence>
<feature type="domain" description="DNA replication/recombination mediator RecO N-terminal" evidence="8">
    <location>
        <begin position="1"/>
        <end position="67"/>
    </location>
</feature>